<dbReference type="EMBL" id="AP021875">
    <property type="protein sequence ID" value="BBO77232.1"/>
    <property type="molecule type" value="Genomic_DNA"/>
</dbReference>
<reference evidence="2 3" key="1">
    <citation type="submission" date="2019-11" db="EMBL/GenBank/DDBJ databases">
        <title>Comparative genomics of hydrocarbon-degrading Desulfosarcina strains.</title>
        <authorList>
            <person name="Watanabe M."/>
            <person name="Kojima H."/>
            <person name="Fukui M."/>
        </authorList>
    </citation>
    <scope>NUCLEOTIDE SEQUENCE [LARGE SCALE GENOMIC DNA]</scope>
    <source>
        <strain evidence="2 3">PP31</strain>
    </source>
</reference>
<dbReference type="KEGG" id="dwd:DSCW_46490"/>
<dbReference type="Proteomes" id="UP000427769">
    <property type="component" value="Chromosome"/>
</dbReference>
<organism evidence="2 3">
    <name type="scientific">Desulfosarcina widdelii</name>
    <dbReference type="NCBI Taxonomy" id="947919"/>
    <lineage>
        <taxon>Bacteria</taxon>
        <taxon>Pseudomonadati</taxon>
        <taxon>Thermodesulfobacteriota</taxon>
        <taxon>Desulfobacteria</taxon>
        <taxon>Desulfobacterales</taxon>
        <taxon>Desulfosarcinaceae</taxon>
        <taxon>Desulfosarcina</taxon>
    </lineage>
</organism>
<proteinExistence type="predicted"/>
<feature type="transmembrane region" description="Helical" evidence="1">
    <location>
        <begin position="7"/>
        <end position="27"/>
    </location>
</feature>
<keyword evidence="1" id="KW-1133">Transmembrane helix</keyword>
<dbReference type="AlphaFoldDB" id="A0A5K7Z5F2"/>
<name>A0A5K7Z5F2_9BACT</name>
<accession>A0A5K7Z5F2</accession>
<keyword evidence="1" id="KW-0472">Membrane</keyword>
<evidence type="ECO:0000313" key="2">
    <source>
        <dbReference type="EMBL" id="BBO77232.1"/>
    </source>
</evidence>
<keyword evidence="1" id="KW-0812">Transmembrane</keyword>
<gene>
    <name evidence="2" type="ORF">DSCW_46490</name>
</gene>
<dbReference type="RefSeq" id="WP_155305998.1">
    <property type="nucleotide sequence ID" value="NZ_AP021875.1"/>
</dbReference>
<evidence type="ECO:0000256" key="1">
    <source>
        <dbReference type="SAM" id="Phobius"/>
    </source>
</evidence>
<keyword evidence="3" id="KW-1185">Reference proteome</keyword>
<protein>
    <submittedName>
        <fullName evidence="2">Uncharacterized protein</fullName>
    </submittedName>
</protein>
<feature type="transmembrane region" description="Helical" evidence="1">
    <location>
        <begin position="67"/>
        <end position="85"/>
    </location>
</feature>
<feature type="transmembrane region" description="Helical" evidence="1">
    <location>
        <begin position="39"/>
        <end position="60"/>
    </location>
</feature>
<sequence>MKRKNPFIVSGLTAGMCAFGIFCFVHFCPTSPFNPATMIADHWLVVFSALILSALLGVLWTGDIFQSIMLALGGFFLLTGFYFMGNGMLDWHSPAVKKYYVTAKGKEYEDAGSKPGYWNYFLKGRTSQGQRFRFSTSVGHITYQEWETAKSESWDYYIEVHERPGAFGTTWREIKGLRRDHSSLYDECLLTHK</sequence>
<evidence type="ECO:0000313" key="3">
    <source>
        <dbReference type="Proteomes" id="UP000427769"/>
    </source>
</evidence>